<gene>
    <name evidence="3" type="ORF">PIBRA_LOCUS8222</name>
</gene>
<feature type="compositionally biased region" description="Low complexity" evidence="2">
    <location>
        <begin position="205"/>
        <end position="217"/>
    </location>
</feature>
<dbReference type="EMBL" id="CALOZG010000020">
    <property type="protein sequence ID" value="CAH4031749.1"/>
    <property type="molecule type" value="Genomic_DNA"/>
</dbReference>
<evidence type="ECO:0000256" key="1">
    <source>
        <dbReference type="SAM" id="Coils"/>
    </source>
</evidence>
<feature type="region of interest" description="Disordered" evidence="2">
    <location>
        <begin position="1"/>
        <end position="32"/>
    </location>
</feature>
<evidence type="ECO:0000313" key="4">
    <source>
        <dbReference type="Proteomes" id="UP001152562"/>
    </source>
</evidence>
<feature type="coiled-coil region" evidence="1">
    <location>
        <begin position="319"/>
        <end position="353"/>
    </location>
</feature>
<accession>A0A9P0XED1</accession>
<protein>
    <submittedName>
        <fullName evidence="3">Uncharacterized protein</fullName>
    </submittedName>
</protein>
<feature type="region of interest" description="Disordered" evidence="2">
    <location>
        <begin position="110"/>
        <end position="217"/>
    </location>
</feature>
<evidence type="ECO:0000256" key="2">
    <source>
        <dbReference type="SAM" id="MobiDB-lite"/>
    </source>
</evidence>
<keyword evidence="1" id="KW-0175">Coiled coil</keyword>
<keyword evidence="4" id="KW-1185">Reference proteome</keyword>
<dbReference type="Proteomes" id="UP001152562">
    <property type="component" value="Unassembled WGS sequence"/>
</dbReference>
<organism evidence="3 4">
    <name type="scientific">Pieris brassicae</name>
    <name type="common">White butterfly</name>
    <name type="synonym">Large white butterfly</name>
    <dbReference type="NCBI Taxonomy" id="7116"/>
    <lineage>
        <taxon>Eukaryota</taxon>
        <taxon>Metazoa</taxon>
        <taxon>Ecdysozoa</taxon>
        <taxon>Arthropoda</taxon>
        <taxon>Hexapoda</taxon>
        <taxon>Insecta</taxon>
        <taxon>Pterygota</taxon>
        <taxon>Neoptera</taxon>
        <taxon>Endopterygota</taxon>
        <taxon>Lepidoptera</taxon>
        <taxon>Glossata</taxon>
        <taxon>Ditrysia</taxon>
        <taxon>Papilionoidea</taxon>
        <taxon>Pieridae</taxon>
        <taxon>Pierinae</taxon>
        <taxon>Pieris</taxon>
    </lineage>
</organism>
<feature type="compositionally biased region" description="Polar residues" evidence="2">
    <location>
        <begin position="140"/>
        <end position="156"/>
    </location>
</feature>
<evidence type="ECO:0000313" key="3">
    <source>
        <dbReference type="EMBL" id="CAH4031749.1"/>
    </source>
</evidence>
<name>A0A9P0XED1_PIEBR</name>
<feature type="compositionally biased region" description="Polar residues" evidence="2">
    <location>
        <begin position="1"/>
        <end position="16"/>
    </location>
</feature>
<feature type="coiled-coil region" evidence="1">
    <location>
        <begin position="379"/>
        <end position="413"/>
    </location>
</feature>
<proteinExistence type="predicted"/>
<sequence>MASTPKQVNGNASPSNGPLGKRKKSKGSKSSYLSKWLDKTMHHIQEPAPDGYDNQRTNLNWSMCQSPIVPGCDSHRLMYGSNEPMSLPTLPMHYNPMMHHYPEYRPQHFENKSIQVQRPRIRRRSKNRAEELSSIPADVANQNYMQPKNFSDSQDFASLPPIVTSTGDTNSNSDLLNDKDDGSNNRRYSDPCMRGIQGADEQANGGSDSESSSGVSGSQVGSRLLSYLLDQITSLKMVNERLNKELQETRAELDSYQPQSFYSKGATNMGGQYSPGYLTELVREIRDATRIREEAMYARLRTLVLERNDSGSGSATSESKVAERNIEEIKASLRASEADKRCMMDRINKLEDELRILRVSNSLEDNRMSNGTSEDESERMRLRREVAELRKSKQNADDNVLKLERLVTQLRSKFNGIMSNGPDSIPSDHDEMRNRRLSANSTFMCGPVTDL</sequence>
<dbReference type="AlphaFoldDB" id="A0A9P0XED1"/>
<feature type="compositionally biased region" description="Basic and acidic residues" evidence="2">
    <location>
        <begin position="176"/>
        <end position="189"/>
    </location>
</feature>
<comment type="caution">
    <text evidence="3">The sequence shown here is derived from an EMBL/GenBank/DDBJ whole genome shotgun (WGS) entry which is preliminary data.</text>
</comment>
<feature type="coiled-coil region" evidence="1">
    <location>
        <begin position="232"/>
        <end position="259"/>
    </location>
</feature>
<reference evidence="3" key="1">
    <citation type="submission" date="2022-05" db="EMBL/GenBank/DDBJ databases">
        <authorList>
            <person name="Okamura Y."/>
        </authorList>
    </citation>
    <scope>NUCLEOTIDE SEQUENCE</scope>
</reference>